<dbReference type="EMBL" id="BAAAHE010000034">
    <property type="protein sequence ID" value="GAA0628703.1"/>
    <property type="molecule type" value="Genomic_DNA"/>
</dbReference>
<evidence type="ECO:0000313" key="2">
    <source>
        <dbReference type="EMBL" id="GAA0628703.1"/>
    </source>
</evidence>
<keyword evidence="1" id="KW-0812">Transmembrane</keyword>
<evidence type="ECO:0000256" key="1">
    <source>
        <dbReference type="SAM" id="Phobius"/>
    </source>
</evidence>
<reference evidence="2 3" key="1">
    <citation type="journal article" date="2019" name="Int. J. Syst. Evol. Microbiol.">
        <title>The Global Catalogue of Microorganisms (GCM) 10K type strain sequencing project: providing services to taxonomists for standard genome sequencing and annotation.</title>
        <authorList>
            <consortium name="The Broad Institute Genomics Platform"/>
            <consortium name="The Broad Institute Genome Sequencing Center for Infectious Disease"/>
            <person name="Wu L."/>
            <person name="Ma J."/>
        </authorList>
    </citation>
    <scope>NUCLEOTIDE SEQUENCE [LARGE SCALE GENOMIC DNA]</scope>
    <source>
        <strain evidence="2 3">JCM 10671</strain>
    </source>
</reference>
<keyword evidence="3" id="KW-1185">Reference proteome</keyword>
<name>A0ABN1H4C5_9ACTN</name>
<keyword evidence="1" id="KW-0472">Membrane</keyword>
<protein>
    <submittedName>
        <fullName evidence="2">Uncharacterized protein</fullName>
    </submittedName>
</protein>
<proteinExistence type="predicted"/>
<keyword evidence="1" id="KW-1133">Transmembrane helix</keyword>
<dbReference type="Proteomes" id="UP001500957">
    <property type="component" value="Unassembled WGS sequence"/>
</dbReference>
<comment type="caution">
    <text evidence="2">The sequence shown here is derived from an EMBL/GenBank/DDBJ whole genome shotgun (WGS) entry which is preliminary data.</text>
</comment>
<feature type="transmembrane region" description="Helical" evidence="1">
    <location>
        <begin position="20"/>
        <end position="41"/>
    </location>
</feature>
<accession>A0ABN1H4C5</accession>
<evidence type="ECO:0000313" key="3">
    <source>
        <dbReference type="Proteomes" id="UP001500957"/>
    </source>
</evidence>
<organism evidence="2 3">
    <name type="scientific">Sporichthya brevicatena</name>
    <dbReference type="NCBI Taxonomy" id="171442"/>
    <lineage>
        <taxon>Bacteria</taxon>
        <taxon>Bacillati</taxon>
        <taxon>Actinomycetota</taxon>
        <taxon>Actinomycetes</taxon>
        <taxon>Sporichthyales</taxon>
        <taxon>Sporichthyaceae</taxon>
        <taxon>Sporichthya</taxon>
    </lineage>
</organism>
<feature type="transmembrane region" description="Helical" evidence="1">
    <location>
        <begin position="53"/>
        <end position="73"/>
    </location>
</feature>
<gene>
    <name evidence="2" type="ORF">GCM10009547_35430</name>
</gene>
<sequence>MVTGRRRPAPSEELWTRGEVRLAGGLGVIGAIGLVFCWWGGSGERTFEDGKDWVVGAVVAAALIILAAVHLLLRGFRRLREAKDDAVNRLLIALPPVAVHFEIPAERPRPVAELAPVSEVALR</sequence>